<dbReference type="GO" id="GO:0160107">
    <property type="term" value="F:tRNA (adenine(58)-N1)-methyltransferase activity"/>
    <property type="evidence" value="ECO:0007669"/>
    <property type="project" value="InterPro"/>
</dbReference>
<sequence length="229" mass="25676">CHKGFFDYDEIIGKPYGLRITTSKSATLSIYKPLPSDYLAKLPHSSQIIYSKDAGMILMNTGIVPGSKVIETGTGSGALTSILANYVRTTGHVFTYEIREEAFNTASKNIERLGLESYVTIKNQDASLGFDETNVDAVVLDLGDPCEVIPHAYTSLKYSGIIAVFLPTYNQVEKVYTKLREFHFGEINALELIKREMQLKVNAIRPNTRMIGHTGFLIFARKLYYEEEE</sequence>
<proteinExistence type="predicted"/>
<accession>X1J614</accession>
<protein>
    <recommendedName>
        <fullName evidence="5">tRNA (adenine(58)-N(1))-methyltransferase catalytic subunit TRM61 C-terminal domain-containing protein</fullName>
    </recommendedName>
</protein>
<dbReference type="PIRSF" id="PIRSF017269">
    <property type="entry name" value="GCD14"/>
    <property type="match status" value="1"/>
</dbReference>
<reference evidence="6" key="1">
    <citation type="journal article" date="2014" name="Front. Microbiol.">
        <title>High frequency of phylogenetically diverse reductive dehalogenase-homologous genes in deep subseafloor sedimentary metagenomes.</title>
        <authorList>
            <person name="Kawai M."/>
            <person name="Futagami T."/>
            <person name="Toyoda A."/>
            <person name="Takaki Y."/>
            <person name="Nishi S."/>
            <person name="Hori S."/>
            <person name="Arai W."/>
            <person name="Tsubouchi T."/>
            <person name="Morono Y."/>
            <person name="Uchiyama I."/>
            <person name="Ito T."/>
            <person name="Fujiyama A."/>
            <person name="Inagaki F."/>
            <person name="Takami H."/>
        </authorList>
    </citation>
    <scope>NUCLEOTIDE SEQUENCE</scope>
    <source>
        <strain evidence="6">Expedition CK06-06</strain>
    </source>
</reference>
<dbReference type="InterPro" id="IPR014816">
    <property type="entry name" value="tRNA_MeTrfase_Gcd14"/>
</dbReference>
<name>X1J614_9ZZZZ</name>
<evidence type="ECO:0000259" key="5">
    <source>
        <dbReference type="Pfam" id="PF08704"/>
    </source>
</evidence>
<keyword evidence="3" id="KW-0949">S-adenosyl-L-methionine</keyword>
<dbReference type="SUPFAM" id="SSF53335">
    <property type="entry name" value="S-adenosyl-L-methionine-dependent methyltransferases"/>
    <property type="match status" value="1"/>
</dbReference>
<gene>
    <name evidence="6" type="ORF">S03H2_56806</name>
</gene>
<feature type="non-terminal residue" evidence="6">
    <location>
        <position position="1"/>
    </location>
</feature>
<evidence type="ECO:0000256" key="1">
    <source>
        <dbReference type="ARBA" id="ARBA00022603"/>
    </source>
</evidence>
<organism evidence="6">
    <name type="scientific">marine sediment metagenome</name>
    <dbReference type="NCBI Taxonomy" id="412755"/>
    <lineage>
        <taxon>unclassified sequences</taxon>
        <taxon>metagenomes</taxon>
        <taxon>ecological metagenomes</taxon>
    </lineage>
</organism>
<dbReference type="PROSITE" id="PS51620">
    <property type="entry name" value="SAM_TRM61"/>
    <property type="match status" value="1"/>
</dbReference>
<dbReference type="Gene3D" id="3.10.330.20">
    <property type="match status" value="1"/>
</dbReference>
<comment type="caution">
    <text evidence="6">The sequence shown here is derived from an EMBL/GenBank/DDBJ whole genome shotgun (WGS) entry which is preliminary data.</text>
</comment>
<dbReference type="GO" id="GO:0030488">
    <property type="term" value="P:tRNA methylation"/>
    <property type="evidence" value="ECO:0007669"/>
    <property type="project" value="InterPro"/>
</dbReference>
<dbReference type="AlphaFoldDB" id="X1J614"/>
<evidence type="ECO:0000256" key="4">
    <source>
        <dbReference type="ARBA" id="ARBA00022694"/>
    </source>
</evidence>
<keyword evidence="4" id="KW-0819">tRNA processing</keyword>
<dbReference type="GO" id="GO:0031515">
    <property type="term" value="C:tRNA (m1A) methyltransferase complex"/>
    <property type="evidence" value="ECO:0007669"/>
    <property type="project" value="InterPro"/>
</dbReference>
<evidence type="ECO:0000256" key="3">
    <source>
        <dbReference type="ARBA" id="ARBA00022691"/>
    </source>
</evidence>
<dbReference type="InterPro" id="IPR049470">
    <property type="entry name" value="TRM61_C"/>
</dbReference>
<keyword evidence="2" id="KW-0808">Transferase</keyword>
<dbReference type="CDD" id="cd02440">
    <property type="entry name" value="AdoMet_MTases"/>
    <property type="match status" value="1"/>
</dbReference>
<keyword evidence="1" id="KW-0489">Methyltransferase</keyword>
<dbReference type="Pfam" id="PF08704">
    <property type="entry name" value="GCD14"/>
    <property type="match status" value="1"/>
</dbReference>
<dbReference type="Gene3D" id="3.40.50.150">
    <property type="entry name" value="Vaccinia Virus protein VP39"/>
    <property type="match status" value="1"/>
</dbReference>
<dbReference type="PANTHER" id="PTHR12133">
    <property type="entry name" value="TRNA (ADENINE(58)-N(1))-METHYLTRANSFERASE"/>
    <property type="match status" value="1"/>
</dbReference>
<dbReference type="EMBL" id="BARU01036376">
    <property type="protein sequence ID" value="GAH89432.1"/>
    <property type="molecule type" value="Genomic_DNA"/>
</dbReference>
<feature type="domain" description="tRNA (adenine(58)-N(1))-methyltransferase catalytic subunit TRM61 C-terminal" evidence="5">
    <location>
        <begin position="32"/>
        <end position="202"/>
    </location>
</feature>
<evidence type="ECO:0000313" key="6">
    <source>
        <dbReference type="EMBL" id="GAH89432.1"/>
    </source>
</evidence>
<evidence type="ECO:0000256" key="2">
    <source>
        <dbReference type="ARBA" id="ARBA00022679"/>
    </source>
</evidence>
<dbReference type="InterPro" id="IPR029063">
    <property type="entry name" value="SAM-dependent_MTases_sf"/>
</dbReference>
<dbReference type="PANTHER" id="PTHR12133:SF1">
    <property type="entry name" value="TRNA (ADENINE(58)-N(1))-METHYLTRANSFERASE, MITOCHONDRIAL"/>
    <property type="match status" value="1"/>
</dbReference>